<dbReference type="Proteomes" id="UP000887574">
    <property type="component" value="Unplaced"/>
</dbReference>
<keyword evidence="2" id="KW-1185">Reference proteome</keyword>
<accession>A0A915CKX2</accession>
<feature type="compositionally biased region" description="Polar residues" evidence="1">
    <location>
        <begin position="102"/>
        <end position="113"/>
    </location>
</feature>
<reference evidence="3" key="1">
    <citation type="submission" date="2022-11" db="UniProtKB">
        <authorList>
            <consortium name="WormBaseParasite"/>
        </authorList>
    </citation>
    <scope>IDENTIFICATION</scope>
</reference>
<feature type="compositionally biased region" description="Polar residues" evidence="1">
    <location>
        <begin position="144"/>
        <end position="159"/>
    </location>
</feature>
<organism evidence="2 3">
    <name type="scientific">Ditylenchus dipsaci</name>
    <dbReference type="NCBI Taxonomy" id="166011"/>
    <lineage>
        <taxon>Eukaryota</taxon>
        <taxon>Metazoa</taxon>
        <taxon>Ecdysozoa</taxon>
        <taxon>Nematoda</taxon>
        <taxon>Chromadorea</taxon>
        <taxon>Rhabditida</taxon>
        <taxon>Tylenchina</taxon>
        <taxon>Tylenchomorpha</taxon>
        <taxon>Sphaerularioidea</taxon>
        <taxon>Anguinidae</taxon>
        <taxon>Anguininae</taxon>
        <taxon>Ditylenchus</taxon>
    </lineage>
</organism>
<dbReference type="WBParaSite" id="jg10057.1">
    <property type="protein sequence ID" value="jg10057.1"/>
    <property type="gene ID" value="jg10057"/>
</dbReference>
<protein>
    <submittedName>
        <fullName evidence="3">Uncharacterized protein</fullName>
    </submittedName>
</protein>
<evidence type="ECO:0000313" key="2">
    <source>
        <dbReference type="Proteomes" id="UP000887574"/>
    </source>
</evidence>
<evidence type="ECO:0000313" key="3">
    <source>
        <dbReference type="WBParaSite" id="jg10057.1"/>
    </source>
</evidence>
<name>A0A915CKX2_9BILA</name>
<sequence>MIFDQEKVERGILVPNAIKCPRFTGSMLTFKLGRLLEKAQRVYWAEKARRKNQETMWDLPPPLIMEEDEDEQEDGFIELESHLFSSPLSSCSDENREPEFSQVEQQEPGQASEVSVKKNRSTNRSVQCQTSLSHFDDNPDETSNENTCTSDDSSSSPKGEQSEEWENLCAAVDNVLSKAKLVKPVSITTVQVQRTSALKKKEHRKRATAIRERKVEIKSTVKPHGTSVVQVKLGGYTDPKIDYLFDVFSTLAAKSSAMPEFGIVVPLNEIIEPPLPPVSKILSVGQECIGPELLSPIAEPVSPTPLSDLPRVSRGLELNNVPSFVGSLLPSKMGIILNRAHQAFAQREKLKQMKLMEAKLPELIPISDDESPFDPSCTSSNNFSSGAIQPYEQCEFRTIISLDADEYATENCIDAADPVEIFPKQPEAVAPVEQNIQLNGLKFDPKSIERILNMVQDSGIIDEKPLSCFNNNSSINKSYNKRKSRKSKHFEVVHLDISDPSCFKSPEKIPIVTPEMPEVYMPPVELIPLPETPPTRTQNLCRFPSREFFPLPSNNL</sequence>
<feature type="region of interest" description="Disordered" evidence="1">
    <location>
        <begin position="86"/>
        <end position="164"/>
    </location>
</feature>
<feature type="compositionally biased region" description="Polar residues" evidence="1">
    <location>
        <begin position="122"/>
        <end position="133"/>
    </location>
</feature>
<dbReference type="AlphaFoldDB" id="A0A915CKX2"/>
<evidence type="ECO:0000256" key="1">
    <source>
        <dbReference type="SAM" id="MobiDB-lite"/>
    </source>
</evidence>
<proteinExistence type="predicted"/>